<accession>A0ABR0C3X2</accession>
<dbReference type="EMBL" id="JAWRVI010000013">
    <property type="protein sequence ID" value="KAK4091091.1"/>
    <property type="molecule type" value="Genomic_DNA"/>
</dbReference>
<dbReference type="Proteomes" id="UP001287286">
    <property type="component" value="Unassembled WGS sequence"/>
</dbReference>
<comment type="caution">
    <text evidence="2">The sequence shown here is derived from an EMBL/GenBank/DDBJ whole genome shotgun (WGS) entry which is preliminary data.</text>
</comment>
<proteinExistence type="predicted"/>
<name>A0ABR0C3X2_PURLI</name>
<keyword evidence="3" id="KW-1185">Reference proteome</keyword>
<evidence type="ECO:0000313" key="2">
    <source>
        <dbReference type="EMBL" id="KAK4091091.1"/>
    </source>
</evidence>
<feature type="region of interest" description="Disordered" evidence="1">
    <location>
        <begin position="242"/>
        <end position="265"/>
    </location>
</feature>
<reference evidence="2 3" key="1">
    <citation type="journal article" date="2024" name="Microbiol. Resour. Announc.">
        <title>Genome annotations for the ascomycete fungi Trichoderma harzianum, Trichoderma aggressivum, and Purpureocillium lilacinum.</title>
        <authorList>
            <person name="Beijen E.P.W."/>
            <person name="Ohm R.A."/>
        </authorList>
    </citation>
    <scope>NUCLEOTIDE SEQUENCE [LARGE SCALE GENOMIC DNA]</scope>
    <source>
        <strain evidence="2 3">CBS 150709</strain>
    </source>
</reference>
<organism evidence="2 3">
    <name type="scientific">Purpureocillium lilacinum</name>
    <name type="common">Paecilomyces lilacinus</name>
    <dbReference type="NCBI Taxonomy" id="33203"/>
    <lineage>
        <taxon>Eukaryota</taxon>
        <taxon>Fungi</taxon>
        <taxon>Dikarya</taxon>
        <taxon>Ascomycota</taxon>
        <taxon>Pezizomycotina</taxon>
        <taxon>Sordariomycetes</taxon>
        <taxon>Hypocreomycetidae</taxon>
        <taxon>Hypocreales</taxon>
        <taxon>Ophiocordycipitaceae</taxon>
        <taxon>Purpureocillium</taxon>
    </lineage>
</organism>
<evidence type="ECO:0000256" key="1">
    <source>
        <dbReference type="SAM" id="MobiDB-lite"/>
    </source>
</evidence>
<protein>
    <submittedName>
        <fullName evidence="2">Uncharacterized protein</fullName>
    </submittedName>
</protein>
<sequence length="584" mass="63153">MYVHSPLHGRELPSRSCHSFISLETILHHLFNPIDGTCDDTPPTGLASLLSPVCPLYPRESSSLPPPTRRLSLAPSEMPDSLLVQGGDMLPRASPTTAGDVNYFTLPFQSAEPPPLFYNASHPAHSSAPAEYTTLDVAWQRVMADDGANSVSPVSPALSQYPTHASHYRHPPGPVGINTGTRSITTTAMPARRPPPPLFGVDPPRPPRDGFDPFLSESAHVLSLQHPTGNMLAQASTESLALSPRSKEAPGEGLRGGTSRLGSRVNSTSAHARSTRVASLPHPVAQTWFCKTKACLVFIFKHRTQTENQECPRADHSASAGVGGGADRAASPISASNCAWPRNLGRARTWFKDESSMSKVPRKLFGRPPWREKTSAGSFTTVSSSVGNVLRGPTPPVTPMSIYTAKRASKTVNSQFPGGEAVRVSTPPLDENTADGRPRGFFTCTTPPVEYPSGFGGRASSSPSEGGGRPDGLRRNSRRISVISTQRHQTREWWDPIPGRASRRIQHSPVLPTAFEFDIPEHLPSSPMCPANARHAGGGTGLCVYHGRRRKRNTSMLRDGGASHNSSSWLDEWTLRYSSSRFEE</sequence>
<gene>
    <name evidence="2" type="ORF">Purlil1_4671</name>
</gene>
<evidence type="ECO:0000313" key="3">
    <source>
        <dbReference type="Proteomes" id="UP001287286"/>
    </source>
</evidence>
<feature type="region of interest" description="Disordered" evidence="1">
    <location>
        <begin position="417"/>
        <end position="480"/>
    </location>
</feature>